<keyword evidence="8" id="KW-0408">Iron</keyword>
<sequence>MKTEKRLIYLDNNSTTPVDKRVFEVMTPFFLDNFANANSTHQFGVGAYEAVKKARNQVADLIGAETNEIVFTSGATEAINISIKGIIENYSDKGKHIITVLTEHSAVLDTCKHLEKKGYEVTYLKVKSDGLINLDELKNSLREDTVLVSIMYANNETGVLQPIKEISELAHNVGAFFMSDATQAVGKIEINVDDLGIDLLCFSGHKIYAPKGVGVLYVRQRQNKVKLPALFHGGGHERGLRSGTLNVPGIVGLGKACELAKEEMKSNHRKIESMRDHIESKLLSISDTFINGNVSQRLYNVTNVCFVGADSEALIMGLSNLENDSPLIAVSNGSACTSTSIEPSHVLTAMGLDENKAFNSIRISLGKFNTFEELDIVTNEIKNVVENLRSMIF</sequence>
<dbReference type="GO" id="GO:0051537">
    <property type="term" value="F:2 iron, 2 sulfur cluster binding"/>
    <property type="evidence" value="ECO:0007669"/>
    <property type="project" value="UniProtKB-KW"/>
</dbReference>
<dbReference type="InterPro" id="IPR020578">
    <property type="entry name" value="Aminotrans_V_PyrdxlP_BS"/>
</dbReference>
<name>A0A2V4C470_9FLAO</name>
<evidence type="ECO:0000256" key="2">
    <source>
        <dbReference type="ARBA" id="ARBA00006490"/>
    </source>
</evidence>
<comment type="cofactor">
    <cofactor evidence="1 11">
        <name>pyridoxal 5'-phosphate</name>
        <dbReference type="ChEBI" id="CHEBI:597326"/>
    </cofactor>
</comment>
<dbReference type="Gene3D" id="3.90.1150.10">
    <property type="entry name" value="Aspartate Aminotransferase, domain 1"/>
    <property type="match status" value="1"/>
</dbReference>
<dbReference type="PROSITE" id="PS00595">
    <property type="entry name" value="AA_TRANSFER_CLASS_5"/>
    <property type="match status" value="1"/>
</dbReference>
<feature type="domain" description="Aminotransferase class V" evidence="12">
    <location>
        <begin position="8"/>
        <end position="376"/>
    </location>
</feature>
<dbReference type="AlphaFoldDB" id="A0A2V4C470"/>
<dbReference type="InterPro" id="IPR015424">
    <property type="entry name" value="PyrdxlP-dep_Trfase"/>
</dbReference>
<comment type="caution">
    <text evidence="13">The sequence shown here is derived from an EMBL/GenBank/DDBJ whole genome shotgun (WGS) entry which is preliminary data.</text>
</comment>
<evidence type="ECO:0000256" key="10">
    <source>
        <dbReference type="ARBA" id="ARBA00050776"/>
    </source>
</evidence>
<protein>
    <recommendedName>
        <fullName evidence="3">cysteine desulfurase</fullName>
        <ecNumber evidence="3">2.8.1.7</ecNumber>
    </recommendedName>
</protein>
<evidence type="ECO:0000256" key="1">
    <source>
        <dbReference type="ARBA" id="ARBA00001933"/>
    </source>
</evidence>
<dbReference type="InterPro" id="IPR000192">
    <property type="entry name" value="Aminotrans_V_dom"/>
</dbReference>
<evidence type="ECO:0000256" key="4">
    <source>
        <dbReference type="ARBA" id="ARBA00022679"/>
    </source>
</evidence>
<dbReference type="PANTHER" id="PTHR11601:SF34">
    <property type="entry name" value="CYSTEINE DESULFURASE"/>
    <property type="match status" value="1"/>
</dbReference>
<evidence type="ECO:0000313" key="13">
    <source>
        <dbReference type="EMBL" id="PXY44730.1"/>
    </source>
</evidence>
<proteinExistence type="inferred from homology"/>
<keyword evidence="5" id="KW-0001">2Fe-2S</keyword>
<evidence type="ECO:0000256" key="6">
    <source>
        <dbReference type="ARBA" id="ARBA00022723"/>
    </source>
</evidence>
<keyword evidence="7" id="KW-0663">Pyridoxal phosphate</keyword>
<evidence type="ECO:0000313" key="14">
    <source>
        <dbReference type="Proteomes" id="UP000247681"/>
    </source>
</evidence>
<dbReference type="OrthoDB" id="9808002at2"/>
<dbReference type="PIRSF" id="PIRSF005572">
    <property type="entry name" value="NifS"/>
    <property type="match status" value="1"/>
</dbReference>
<dbReference type="Gene3D" id="3.40.640.10">
    <property type="entry name" value="Type I PLP-dependent aspartate aminotransferase-like (Major domain)"/>
    <property type="match status" value="1"/>
</dbReference>
<evidence type="ECO:0000256" key="8">
    <source>
        <dbReference type="ARBA" id="ARBA00023004"/>
    </source>
</evidence>
<dbReference type="FunFam" id="3.40.640.10:FF:000003">
    <property type="entry name" value="Cysteine desulfurase IscS"/>
    <property type="match status" value="1"/>
</dbReference>
<gene>
    <name evidence="13" type="ORF">DMB68_14850</name>
</gene>
<dbReference type="InterPro" id="IPR015422">
    <property type="entry name" value="PyrdxlP-dep_Trfase_small"/>
</dbReference>
<dbReference type="InterPro" id="IPR016454">
    <property type="entry name" value="Cysteine_dSase"/>
</dbReference>
<organism evidence="13 14">
    <name type="scientific">Flavobacterium hydrophilum</name>
    <dbReference type="NCBI Taxonomy" id="2211445"/>
    <lineage>
        <taxon>Bacteria</taxon>
        <taxon>Pseudomonadati</taxon>
        <taxon>Bacteroidota</taxon>
        <taxon>Flavobacteriia</taxon>
        <taxon>Flavobacteriales</taxon>
        <taxon>Flavobacteriaceae</taxon>
        <taxon>Flavobacterium</taxon>
    </lineage>
</organism>
<dbReference type="Pfam" id="PF00266">
    <property type="entry name" value="Aminotran_5"/>
    <property type="match status" value="1"/>
</dbReference>
<evidence type="ECO:0000256" key="7">
    <source>
        <dbReference type="ARBA" id="ARBA00022898"/>
    </source>
</evidence>
<dbReference type="GO" id="GO:0046872">
    <property type="term" value="F:metal ion binding"/>
    <property type="evidence" value="ECO:0007669"/>
    <property type="project" value="UniProtKB-KW"/>
</dbReference>
<dbReference type="EC" id="2.8.1.7" evidence="3"/>
<keyword evidence="6" id="KW-0479">Metal-binding</keyword>
<dbReference type="EMBL" id="QJHL01000003">
    <property type="protein sequence ID" value="PXY44730.1"/>
    <property type="molecule type" value="Genomic_DNA"/>
</dbReference>
<dbReference type="GO" id="GO:0031071">
    <property type="term" value="F:cysteine desulfurase activity"/>
    <property type="evidence" value="ECO:0007669"/>
    <property type="project" value="UniProtKB-EC"/>
</dbReference>
<keyword evidence="9" id="KW-0411">Iron-sulfur</keyword>
<dbReference type="RefSeq" id="WP_110347448.1">
    <property type="nucleotide sequence ID" value="NZ_QJHL01000003.1"/>
</dbReference>
<keyword evidence="14" id="KW-1185">Reference proteome</keyword>
<evidence type="ECO:0000256" key="3">
    <source>
        <dbReference type="ARBA" id="ARBA00012239"/>
    </source>
</evidence>
<reference evidence="13 14" key="1">
    <citation type="submission" date="2018-05" db="EMBL/GenBank/DDBJ databases">
        <title>Flavobacterium sp. strain IMCC34758, incomplete genome.</title>
        <authorList>
            <person name="Joung Y."/>
        </authorList>
    </citation>
    <scope>NUCLEOTIDE SEQUENCE [LARGE SCALE GENOMIC DNA]</scope>
    <source>
        <strain evidence="13 14">IMCC34758</strain>
    </source>
</reference>
<comment type="catalytic activity">
    <reaction evidence="10">
        <text>(sulfur carrier)-H + L-cysteine = (sulfur carrier)-SH + L-alanine</text>
        <dbReference type="Rhea" id="RHEA:43892"/>
        <dbReference type="Rhea" id="RHEA-COMP:14737"/>
        <dbReference type="Rhea" id="RHEA-COMP:14739"/>
        <dbReference type="ChEBI" id="CHEBI:29917"/>
        <dbReference type="ChEBI" id="CHEBI:35235"/>
        <dbReference type="ChEBI" id="CHEBI:57972"/>
        <dbReference type="ChEBI" id="CHEBI:64428"/>
        <dbReference type="EC" id="2.8.1.7"/>
    </reaction>
</comment>
<dbReference type="InterPro" id="IPR015421">
    <property type="entry name" value="PyrdxlP-dep_Trfase_major"/>
</dbReference>
<dbReference type="SUPFAM" id="SSF53383">
    <property type="entry name" value="PLP-dependent transferases"/>
    <property type="match status" value="1"/>
</dbReference>
<dbReference type="Proteomes" id="UP000247681">
    <property type="component" value="Unassembled WGS sequence"/>
</dbReference>
<dbReference type="PANTHER" id="PTHR11601">
    <property type="entry name" value="CYSTEINE DESULFURYLASE FAMILY MEMBER"/>
    <property type="match status" value="1"/>
</dbReference>
<evidence type="ECO:0000256" key="11">
    <source>
        <dbReference type="RuleBase" id="RU004504"/>
    </source>
</evidence>
<evidence type="ECO:0000259" key="12">
    <source>
        <dbReference type="Pfam" id="PF00266"/>
    </source>
</evidence>
<evidence type="ECO:0000256" key="5">
    <source>
        <dbReference type="ARBA" id="ARBA00022714"/>
    </source>
</evidence>
<accession>A0A2V4C470</accession>
<keyword evidence="4 13" id="KW-0808">Transferase</keyword>
<comment type="similarity">
    <text evidence="2">Belongs to the class-V pyridoxal-phosphate-dependent aminotransferase family. NifS/IscS subfamily.</text>
</comment>
<evidence type="ECO:0000256" key="9">
    <source>
        <dbReference type="ARBA" id="ARBA00023014"/>
    </source>
</evidence>